<name>A0A165MG49_EXIGL</name>
<reference evidence="1 2" key="1">
    <citation type="journal article" date="2016" name="Mol. Biol. Evol.">
        <title>Comparative Genomics of Early-Diverging Mushroom-Forming Fungi Provides Insights into the Origins of Lignocellulose Decay Capabilities.</title>
        <authorList>
            <person name="Nagy L.G."/>
            <person name="Riley R."/>
            <person name="Tritt A."/>
            <person name="Adam C."/>
            <person name="Daum C."/>
            <person name="Floudas D."/>
            <person name="Sun H."/>
            <person name="Yadav J.S."/>
            <person name="Pangilinan J."/>
            <person name="Larsson K.H."/>
            <person name="Matsuura K."/>
            <person name="Barry K."/>
            <person name="Labutti K."/>
            <person name="Kuo R."/>
            <person name="Ohm R.A."/>
            <person name="Bhattacharya S.S."/>
            <person name="Shirouzu T."/>
            <person name="Yoshinaga Y."/>
            <person name="Martin F.M."/>
            <person name="Grigoriev I.V."/>
            <person name="Hibbett D.S."/>
        </authorList>
    </citation>
    <scope>NUCLEOTIDE SEQUENCE [LARGE SCALE GENOMIC DNA]</scope>
    <source>
        <strain evidence="1 2">HHB12029</strain>
    </source>
</reference>
<organism evidence="1 2">
    <name type="scientific">Exidia glandulosa HHB12029</name>
    <dbReference type="NCBI Taxonomy" id="1314781"/>
    <lineage>
        <taxon>Eukaryota</taxon>
        <taxon>Fungi</taxon>
        <taxon>Dikarya</taxon>
        <taxon>Basidiomycota</taxon>
        <taxon>Agaricomycotina</taxon>
        <taxon>Agaricomycetes</taxon>
        <taxon>Auriculariales</taxon>
        <taxon>Exidiaceae</taxon>
        <taxon>Exidia</taxon>
    </lineage>
</organism>
<protein>
    <submittedName>
        <fullName evidence="1">Uncharacterized protein</fullName>
    </submittedName>
</protein>
<sequence>MYRPNRLNAKQQASAATTRPDMCELTAFWDPIVGQLRSYSPGEPIFAAITREYPGPFASWDLVPTEEENVFKFKNVGLNAFVTVTGGGGEGDWVVAEGSEENATKFRVQNVDEQLVEIKLPNEDLVWTVMGSGPRADVRDIFAFTWKDTESGSDSSPLRRPAEG</sequence>
<evidence type="ECO:0000313" key="1">
    <source>
        <dbReference type="EMBL" id="KZV99215.1"/>
    </source>
</evidence>
<proteinExistence type="predicted"/>
<gene>
    <name evidence="1" type="ORF">EXIGLDRAFT_248954</name>
</gene>
<dbReference type="Proteomes" id="UP000077266">
    <property type="component" value="Unassembled WGS sequence"/>
</dbReference>
<dbReference type="OrthoDB" id="2972047at2759"/>
<dbReference type="EMBL" id="KV425911">
    <property type="protein sequence ID" value="KZV99215.1"/>
    <property type="molecule type" value="Genomic_DNA"/>
</dbReference>
<dbReference type="AlphaFoldDB" id="A0A165MG49"/>
<accession>A0A165MG49</accession>
<keyword evidence="2" id="KW-1185">Reference proteome</keyword>
<dbReference type="Gene3D" id="2.80.10.50">
    <property type="match status" value="1"/>
</dbReference>
<evidence type="ECO:0000313" key="2">
    <source>
        <dbReference type="Proteomes" id="UP000077266"/>
    </source>
</evidence>
<dbReference type="InParanoid" id="A0A165MG49"/>